<keyword evidence="1" id="KW-1185">Reference proteome</keyword>
<reference evidence="2" key="1">
    <citation type="submission" date="2016-11" db="UniProtKB">
        <authorList>
            <consortium name="WormBaseParasite"/>
        </authorList>
    </citation>
    <scope>IDENTIFICATION</scope>
</reference>
<dbReference type="PANTHER" id="PTHR46586">
    <property type="entry name" value="ANKYRIN REPEAT-CONTAINING PROTEIN"/>
    <property type="match status" value="1"/>
</dbReference>
<evidence type="ECO:0000313" key="1">
    <source>
        <dbReference type="Proteomes" id="UP000095280"/>
    </source>
</evidence>
<dbReference type="Gene3D" id="1.25.40.20">
    <property type="entry name" value="Ankyrin repeat-containing domain"/>
    <property type="match status" value="2"/>
</dbReference>
<dbReference type="AlphaFoldDB" id="A0A1I8FTC3"/>
<dbReference type="InterPro" id="IPR036770">
    <property type="entry name" value="Ankyrin_rpt-contain_sf"/>
</dbReference>
<proteinExistence type="predicted"/>
<dbReference type="PANTHER" id="PTHR46586:SF3">
    <property type="entry name" value="ANKYRIN REPEAT-CONTAINING PROTEIN"/>
    <property type="match status" value="1"/>
</dbReference>
<sequence length="756" mass="83420">EGHIEIVKFLVPTVADQTIRDDCCIKAAGSAGKIWPTLKSSIADQTKRDDCCIKAAEYAAIKGHIEIVKFLVPTVADQTKRDCMLHQSCRDLKSGAGDMATKFEIHIFLVADRCADKTKRDDLLHQSCPNLLAEMATLMKYRHSFYRCSPTDLLAQIVMADTKLKSIKFLKCPAGSAADMATIEIVKFLVPTVADQTKRDDCCIKAAESAAEMATLKSSSFSRGATLKSSSFSCRQSLNQTKRDDCLHQSCRICCSEGPTLKSSKFLVPHSRGPNKKEMIAGIKAAASLLHSLSRADSLVDLDKQKEMIAASKLPKSAMQTRATLKSSSFLVPTVADQTKRDDCRIKACRILLAEMVTLKSSINMATLKSSSFRAWHSRVTKQKEMILLHQSCRICSEWATWKSSIALTKQKEMIAASKLPNLLQTEGHIEIVKFLVPTVADPNKKDDCLHQSWPESAGNQGPHIEIVKFLVRPTVADQTKRDDCCIKAAESAAVKGHIEIVKFLVPTVADQTKRDDCCIKAAEYAAFLVPTVADQTKRDDCCIKAAKSAADEGHIEIVKFLVPTVADQTKRDDCASKLPNMLQMKGHIEIVKFLVPTVADQTKRDDCCIKAAASAAFNGHIEIVKFLVPTVATKTKRDDCRIKAAESAGRNGHFEIVKFLVRQSLTKQKEMIAASKLPNLLQTRATLKSSSFSCRQSRTKQKEMIAASKLPNLLAEMVTLKSSMRATFEIVKFLVPTVADQTKRDDCWHQSCQSG</sequence>
<evidence type="ECO:0000313" key="2">
    <source>
        <dbReference type="WBParaSite" id="maker-unitig_4656-snap-gene-0.6-mRNA-1"/>
    </source>
</evidence>
<dbReference type="WBParaSite" id="maker-unitig_4656-snap-gene-0.6-mRNA-1">
    <property type="protein sequence ID" value="maker-unitig_4656-snap-gene-0.6-mRNA-1"/>
    <property type="gene ID" value="maker-unitig_4656-snap-gene-0.6"/>
</dbReference>
<dbReference type="Pfam" id="PF12796">
    <property type="entry name" value="Ank_2"/>
    <property type="match status" value="1"/>
</dbReference>
<organism evidence="1 2">
    <name type="scientific">Macrostomum lignano</name>
    <dbReference type="NCBI Taxonomy" id="282301"/>
    <lineage>
        <taxon>Eukaryota</taxon>
        <taxon>Metazoa</taxon>
        <taxon>Spiralia</taxon>
        <taxon>Lophotrochozoa</taxon>
        <taxon>Platyhelminthes</taxon>
        <taxon>Rhabditophora</taxon>
        <taxon>Macrostomorpha</taxon>
        <taxon>Macrostomida</taxon>
        <taxon>Macrostomidae</taxon>
        <taxon>Macrostomum</taxon>
    </lineage>
</organism>
<protein>
    <submittedName>
        <fullName evidence="2">ANK_REP_REGION domain-containing protein</fullName>
    </submittedName>
</protein>
<dbReference type="SUPFAM" id="SSF48403">
    <property type="entry name" value="Ankyrin repeat"/>
    <property type="match status" value="1"/>
</dbReference>
<dbReference type="Proteomes" id="UP000095280">
    <property type="component" value="Unplaced"/>
</dbReference>
<dbReference type="InterPro" id="IPR002110">
    <property type="entry name" value="Ankyrin_rpt"/>
</dbReference>
<dbReference type="SMART" id="SM00248">
    <property type="entry name" value="ANK"/>
    <property type="match status" value="5"/>
</dbReference>
<dbReference type="InterPro" id="IPR052050">
    <property type="entry name" value="SecEffector_AnkRepeat"/>
</dbReference>
<accession>A0A1I8FTC3</accession>
<name>A0A1I8FTC3_9PLAT</name>